<evidence type="ECO:0000313" key="7">
    <source>
        <dbReference type="EMBL" id="KDO40616.1"/>
    </source>
</evidence>
<dbReference type="SMR" id="A0A067DPU2"/>
<dbReference type="EMBL" id="KK785887">
    <property type="protein sequence ID" value="KDO40616.1"/>
    <property type="molecule type" value="Genomic_DNA"/>
</dbReference>
<feature type="compositionally biased region" description="Polar residues" evidence="4">
    <location>
        <begin position="139"/>
        <end position="151"/>
    </location>
</feature>
<dbReference type="InterPro" id="IPR028871">
    <property type="entry name" value="BlueCu_1_BS"/>
</dbReference>
<proteinExistence type="predicted"/>
<gene>
    <name evidence="7" type="ORF">CISIN_1g039191mg</name>
</gene>
<accession>A0A067DPU2</accession>
<evidence type="ECO:0000256" key="4">
    <source>
        <dbReference type="SAM" id="MobiDB-lite"/>
    </source>
</evidence>
<evidence type="ECO:0000256" key="1">
    <source>
        <dbReference type="ARBA" id="ARBA00022723"/>
    </source>
</evidence>
<name>A0A067DPU2_CITSI</name>
<sequence>MAMAKSVVVSLTIMALFGAAMAATYTVGDDAGWTIQGHIDYSKWAEGKQFHVGDTLVFKYNKAMHDVRQVSHEDFQSCNAKAPIEEYTTGMDSITLKMAGHHYFLCGIPGHCQVGQKVEINVLPGASSPGESPAPSPSHNGSPAPSPSHTESPAPSPGHTGSSTPPPSSGGSSSSTPAEPGEGSSSSTPPPSSSAPSLWSSNFWFAAPGMLAVFLTAFAF</sequence>
<dbReference type="Gene3D" id="2.60.40.420">
    <property type="entry name" value="Cupredoxins - blue copper proteins"/>
    <property type="match status" value="1"/>
</dbReference>
<dbReference type="PANTHER" id="PTHR33021:SF339">
    <property type="entry name" value="OS07G0570600 PROTEIN"/>
    <property type="match status" value="1"/>
</dbReference>
<dbReference type="PROSITE" id="PS51485">
    <property type="entry name" value="PHYTOCYANIN"/>
    <property type="match status" value="1"/>
</dbReference>
<dbReference type="SUPFAM" id="SSF49503">
    <property type="entry name" value="Cupredoxins"/>
    <property type="match status" value="1"/>
</dbReference>
<dbReference type="InterPro" id="IPR003245">
    <property type="entry name" value="Phytocyanin_dom"/>
</dbReference>
<evidence type="ECO:0000256" key="3">
    <source>
        <dbReference type="ARBA" id="ARBA00023180"/>
    </source>
</evidence>
<keyword evidence="5" id="KW-0732">Signal</keyword>
<feature type="compositionally biased region" description="Low complexity" evidence="4">
    <location>
        <begin position="124"/>
        <end position="133"/>
    </location>
</feature>
<reference evidence="7 8" key="1">
    <citation type="submission" date="2014-04" db="EMBL/GenBank/DDBJ databases">
        <authorList>
            <consortium name="International Citrus Genome Consortium"/>
            <person name="Gmitter F."/>
            <person name="Chen C."/>
            <person name="Farmerie W."/>
            <person name="Harkins T."/>
            <person name="Desany B."/>
            <person name="Mohiuddin M."/>
            <person name="Kodira C."/>
            <person name="Borodovsky M."/>
            <person name="Lomsadze A."/>
            <person name="Burns P."/>
            <person name="Jenkins J."/>
            <person name="Prochnik S."/>
            <person name="Shu S."/>
            <person name="Chapman J."/>
            <person name="Pitluck S."/>
            <person name="Schmutz J."/>
            <person name="Rokhsar D."/>
        </authorList>
    </citation>
    <scope>NUCLEOTIDE SEQUENCE</scope>
</reference>
<dbReference type="eggNOG" id="ENOG502RZ1W">
    <property type="taxonomic scope" value="Eukaryota"/>
</dbReference>
<dbReference type="GO" id="GO:0009055">
    <property type="term" value="F:electron transfer activity"/>
    <property type="evidence" value="ECO:0007669"/>
    <property type="project" value="InterPro"/>
</dbReference>
<evidence type="ECO:0000256" key="5">
    <source>
        <dbReference type="SAM" id="SignalP"/>
    </source>
</evidence>
<keyword evidence="2" id="KW-0186">Copper</keyword>
<dbReference type="InterPro" id="IPR041845">
    <property type="entry name" value="Mavicyanin"/>
</dbReference>
<feature type="region of interest" description="Disordered" evidence="4">
    <location>
        <begin position="123"/>
        <end position="198"/>
    </location>
</feature>
<dbReference type="PaxDb" id="2711-XP_006490063.1"/>
<dbReference type="FunFam" id="2.60.40.420:FF:000003">
    <property type="entry name" value="Blue copper"/>
    <property type="match status" value="1"/>
</dbReference>
<dbReference type="CDD" id="cd11014">
    <property type="entry name" value="Mavicyanin"/>
    <property type="match status" value="1"/>
</dbReference>
<dbReference type="Pfam" id="PF02298">
    <property type="entry name" value="Cu_bind_like"/>
    <property type="match status" value="1"/>
</dbReference>
<dbReference type="GO" id="GO:0005886">
    <property type="term" value="C:plasma membrane"/>
    <property type="evidence" value="ECO:0000318"/>
    <property type="project" value="GO_Central"/>
</dbReference>
<feature type="signal peptide" evidence="5">
    <location>
        <begin position="1"/>
        <end position="22"/>
    </location>
</feature>
<dbReference type="AlphaFoldDB" id="A0A067DPU2"/>
<dbReference type="GO" id="GO:0046872">
    <property type="term" value="F:metal ion binding"/>
    <property type="evidence" value="ECO:0007669"/>
    <property type="project" value="UniProtKB-KW"/>
</dbReference>
<dbReference type="PANTHER" id="PTHR33021">
    <property type="entry name" value="BLUE COPPER PROTEIN"/>
    <property type="match status" value="1"/>
</dbReference>
<keyword evidence="1" id="KW-0479">Metal-binding</keyword>
<dbReference type="PROSITE" id="PS00196">
    <property type="entry name" value="COPPER_BLUE"/>
    <property type="match status" value="1"/>
</dbReference>
<keyword evidence="8" id="KW-1185">Reference proteome</keyword>
<keyword evidence="3" id="KW-0325">Glycoprotein</keyword>
<evidence type="ECO:0000256" key="2">
    <source>
        <dbReference type="ARBA" id="ARBA00023008"/>
    </source>
</evidence>
<dbReference type="InterPro" id="IPR008972">
    <property type="entry name" value="Cupredoxin"/>
</dbReference>
<evidence type="ECO:0000313" key="8">
    <source>
        <dbReference type="Proteomes" id="UP000027120"/>
    </source>
</evidence>
<dbReference type="STRING" id="2711.A0A067DPU2"/>
<protein>
    <recommendedName>
        <fullName evidence="6">Phytocyanin domain-containing protein</fullName>
    </recommendedName>
</protein>
<feature type="domain" description="Phytocyanin" evidence="6">
    <location>
        <begin position="23"/>
        <end position="124"/>
    </location>
</feature>
<dbReference type="InterPro" id="IPR039391">
    <property type="entry name" value="Phytocyanin-like"/>
</dbReference>
<organism evidence="7 8">
    <name type="scientific">Citrus sinensis</name>
    <name type="common">Sweet orange</name>
    <name type="synonym">Citrus aurantium var. sinensis</name>
    <dbReference type="NCBI Taxonomy" id="2711"/>
    <lineage>
        <taxon>Eukaryota</taxon>
        <taxon>Viridiplantae</taxon>
        <taxon>Streptophyta</taxon>
        <taxon>Embryophyta</taxon>
        <taxon>Tracheophyta</taxon>
        <taxon>Spermatophyta</taxon>
        <taxon>Magnoliopsida</taxon>
        <taxon>eudicotyledons</taxon>
        <taxon>Gunneridae</taxon>
        <taxon>Pentapetalae</taxon>
        <taxon>rosids</taxon>
        <taxon>malvids</taxon>
        <taxon>Sapindales</taxon>
        <taxon>Rutaceae</taxon>
        <taxon>Aurantioideae</taxon>
        <taxon>Citrus</taxon>
    </lineage>
</organism>
<feature type="chain" id="PRO_5001639677" description="Phytocyanin domain-containing protein" evidence="5">
    <location>
        <begin position="23"/>
        <end position="220"/>
    </location>
</feature>
<evidence type="ECO:0000259" key="6">
    <source>
        <dbReference type="PROSITE" id="PS51485"/>
    </source>
</evidence>
<feature type="compositionally biased region" description="Low complexity" evidence="4">
    <location>
        <begin position="157"/>
        <end position="187"/>
    </location>
</feature>
<dbReference type="Proteomes" id="UP000027120">
    <property type="component" value="Unassembled WGS sequence"/>
</dbReference>